<protein>
    <recommendedName>
        <fullName evidence="2">Retrovirus-related Pol polyprotein from transposon TNT 1-94</fullName>
    </recommendedName>
</protein>
<comment type="caution">
    <text evidence="1">The sequence shown here is derived from an EMBL/GenBank/DDBJ whole genome shotgun (WGS) entry which is preliminary data.</text>
</comment>
<accession>A0A699U246</accession>
<feature type="non-terminal residue" evidence="1">
    <location>
        <position position="82"/>
    </location>
</feature>
<reference evidence="1" key="1">
    <citation type="journal article" date="2019" name="Sci. Rep.">
        <title>Draft genome of Tanacetum cinerariifolium, the natural source of mosquito coil.</title>
        <authorList>
            <person name="Yamashiro T."/>
            <person name="Shiraishi A."/>
            <person name="Satake H."/>
            <person name="Nakayama K."/>
        </authorList>
    </citation>
    <scope>NUCLEOTIDE SEQUENCE</scope>
</reference>
<gene>
    <name evidence="1" type="ORF">Tci_888240</name>
</gene>
<name>A0A699U246_TANCI</name>
<dbReference type="AlphaFoldDB" id="A0A699U246"/>
<dbReference type="EMBL" id="BKCJ011292183">
    <property type="protein sequence ID" value="GFD16271.1"/>
    <property type="molecule type" value="Genomic_DNA"/>
</dbReference>
<evidence type="ECO:0008006" key="2">
    <source>
        <dbReference type="Google" id="ProtNLM"/>
    </source>
</evidence>
<organism evidence="1">
    <name type="scientific">Tanacetum cinerariifolium</name>
    <name type="common">Dalmatian daisy</name>
    <name type="synonym">Chrysanthemum cinerariifolium</name>
    <dbReference type="NCBI Taxonomy" id="118510"/>
    <lineage>
        <taxon>Eukaryota</taxon>
        <taxon>Viridiplantae</taxon>
        <taxon>Streptophyta</taxon>
        <taxon>Embryophyta</taxon>
        <taxon>Tracheophyta</taxon>
        <taxon>Spermatophyta</taxon>
        <taxon>Magnoliopsida</taxon>
        <taxon>eudicotyledons</taxon>
        <taxon>Gunneridae</taxon>
        <taxon>Pentapetalae</taxon>
        <taxon>asterids</taxon>
        <taxon>campanulids</taxon>
        <taxon>Asterales</taxon>
        <taxon>Asteraceae</taxon>
        <taxon>Asteroideae</taxon>
        <taxon>Anthemideae</taxon>
        <taxon>Anthemidinae</taxon>
        <taxon>Tanacetum</taxon>
    </lineage>
</organism>
<proteinExistence type="predicted"/>
<sequence length="82" mass="9210">MARQCSQPKRTRNATWYKEKAMLAEAQEAGQILDEEKIVFLTDPGVPDGQAVWTIIQNNATFQTEDLDCNTPKLCRSGILDP</sequence>
<evidence type="ECO:0000313" key="1">
    <source>
        <dbReference type="EMBL" id="GFD16271.1"/>
    </source>
</evidence>